<organism evidence="1 2">
    <name type="scientific">Elysia chlorotica</name>
    <name type="common">Eastern emerald elysia</name>
    <name type="synonym">Sea slug</name>
    <dbReference type="NCBI Taxonomy" id="188477"/>
    <lineage>
        <taxon>Eukaryota</taxon>
        <taxon>Metazoa</taxon>
        <taxon>Spiralia</taxon>
        <taxon>Lophotrochozoa</taxon>
        <taxon>Mollusca</taxon>
        <taxon>Gastropoda</taxon>
        <taxon>Heterobranchia</taxon>
        <taxon>Euthyneura</taxon>
        <taxon>Panpulmonata</taxon>
        <taxon>Sacoglossa</taxon>
        <taxon>Placobranchoidea</taxon>
        <taxon>Plakobranchidae</taxon>
        <taxon>Elysia</taxon>
    </lineage>
</organism>
<proteinExistence type="predicted"/>
<keyword evidence="2" id="KW-1185">Reference proteome</keyword>
<gene>
    <name evidence="1" type="ORF">EGW08_013161</name>
</gene>
<evidence type="ECO:0000313" key="2">
    <source>
        <dbReference type="Proteomes" id="UP000271974"/>
    </source>
</evidence>
<feature type="non-terminal residue" evidence="1">
    <location>
        <position position="124"/>
    </location>
</feature>
<comment type="caution">
    <text evidence="1">The sequence shown here is derived from an EMBL/GenBank/DDBJ whole genome shotgun (WGS) entry which is preliminary data.</text>
</comment>
<name>A0A433TBV0_ELYCH</name>
<accession>A0A433TBV0</accession>
<sequence>MCVPEPVQPGFDGAHVAVEREGRDGHVILVHVDEQEGALVLEVRGHQLVQAHGRPDDLEAVHLLVGLADQDQVGEQQAVHSGSHLGCLGLLHPQAGVREETPGLALPEAWHGGQQVEVAVILLD</sequence>
<evidence type="ECO:0000313" key="1">
    <source>
        <dbReference type="EMBL" id="RUS79075.1"/>
    </source>
</evidence>
<dbReference type="EMBL" id="RQTK01000472">
    <property type="protein sequence ID" value="RUS79075.1"/>
    <property type="molecule type" value="Genomic_DNA"/>
</dbReference>
<reference evidence="1 2" key="1">
    <citation type="submission" date="2019-01" db="EMBL/GenBank/DDBJ databases">
        <title>A draft genome assembly of the solar-powered sea slug Elysia chlorotica.</title>
        <authorList>
            <person name="Cai H."/>
            <person name="Li Q."/>
            <person name="Fang X."/>
            <person name="Li J."/>
            <person name="Curtis N.E."/>
            <person name="Altenburger A."/>
            <person name="Shibata T."/>
            <person name="Feng M."/>
            <person name="Maeda T."/>
            <person name="Schwartz J.A."/>
            <person name="Shigenobu S."/>
            <person name="Lundholm N."/>
            <person name="Nishiyama T."/>
            <person name="Yang H."/>
            <person name="Hasebe M."/>
            <person name="Li S."/>
            <person name="Pierce S.K."/>
            <person name="Wang J."/>
        </authorList>
    </citation>
    <scope>NUCLEOTIDE SEQUENCE [LARGE SCALE GENOMIC DNA]</scope>
    <source>
        <strain evidence="1">EC2010</strain>
        <tissue evidence="1">Whole organism of an adult</tissue>
    </source>
</reference>
<dbReference type="AlphaFoldDB" id="A0A433TBV0"/>
<dbReference type="Proteomes" id="UP000271974">
    <property type="component" value="Unassembled WGS sequence"/>
</dbReference>
<protein>
    <submittedName>
        <fullName evidence="1">Uncharacterized protein</fullName>
    </submittedName>
</protein>